<dbReference type="SUPFAM" id="SSF49777">
    <property type="entry name" value="PEBP-like"/>
    <property type="match status" value="1"/>
</dbReference>
<accession>A0ABW2JTT9</accession>
<organism evidence="3 4">
    <name type="scientific">Streptomyces monticola</name>
    <dbReference type="NCBI Taxonomy" id="2666263"/>
    <lineage>
        <taxon>Bacteria</taxon>
        <taxon>Bacillati</taxon>
        <taxon>Actinomycetota</taxon>
        <taxon>Actinomycetes</taxon>
        <taxon>Kitasatosporales</taxon>
        <taxon>Streptomycetaceae</taxon>
        <taxon>Streptomyces</taxon>
    </lineage>
</organism>
<dbReference type="RefSeq" id="WP_381838624.1">
    <property type="nucleotide sequence ID" value="NZ_JBHTCF010000022.1"/>
</dbReference>
<evidence type="ECO:0000313" key="3">
    <source>
        <dbReference type="EMBL" id="MFC7309579.1"/>
    </source>
</evidence>
<dbReference type="InterPro" id="IPR008914">
    <property type="entry name" value="PEBP"/>
</dbReference>
<dbReference type="PANTHER" id="PTHR30289:SF1">
    <property type="entry name" value="PEBP (PHOSPHATIDYLETHANOLAMINE-BINDING PROTEIN) FAMILY PROTEIN"/>
    <property type="match status" value="1"/>
</dbReference>
<evidence type="ECO:0000313" key="4">
    <source>
        <dbReference type="Proteomes" id="UP001596523"/>
    </source>
</evidence>
<dbReference type="Proteomes" id="UP001596523">
    <property type="component" value="Unassembled WGS sequence"/>
</dbReference>
<keyword evidence="4" id="KW-1185">Reference proteome</keyword>
<dbReference type="CDD" id="cd00865">
    <property type="entry name" value="PEBP_bact_arch"/>
    <property type="match status" value="1"/>
</dbReference>
<keyword evidence="3" id="KW-0649">Protein kinase inhibitor</keyword>
<comment type="caution">
    <text evidence="3">The sequence shown here is derived from an EMBL/GenBank/DDBJ whole genome shotgun (WGS) entry which is preliminary data.</text>
</comment>
<proteinExistence type="inferred from homology"/>
<protein>
    <submittedName>
        <fullName evidence="3">YbhB/YbcL family Raf kinase inhibitor-like protein</fullName>
    </submittedName>
</protein>
<dbReference type="GO" id="GO:0004860">
    <property type="term" value="F:protein kinase inhibitor activity"/>
    <property type="evidence" value="ECO:0007669"/>
    <property type="project" value="UniProtKB-KW"/>
</dbReference>
<dbReference type="InterPro" id="IPR036610">
    <property type="entry name" value="PEBP-like_sf"/>
</dbReference>
<dbReference type="Gene3D" id="3.90.280.10">
    <property type="entry name" value="PEBP-like"/>
    <property type="match status" value="1"/>
</dbReference>
<evidence type="ECO:0000256" key="2">
    <source>
        <dbReference type="SAM" id="MobiDB-lite"/>
    </source>
</evidence>
<feature type="region of interest" description="Disordered" evidence="2">
    <location>
        <begin position="70"/>
        <end position="102"/>
    </location>
</feature>
<dbReference type="InterPro" id="IPR005247">
    <property type="entry name" value="YbhB_YbcL/LppC-like"/>
</dbReference>
<dbReference type="Pfam" id="PF01161">
    <property type="entry name" value="PBP"/>
    <property type="match status" value="1"/>
</dbReference>
<dbReference type="NCBIfam" id="TIGR00481">
    <property type="entry name" value="YbhB/YbcL family Raf kinase inhibitor-like protein"/>
    <property type="match status" value="1"/>
</dbReference>
<gene>
    <name evidence="3" type="ORF">ACFQVC_35880</name>
</gene>
<dbReference type="EMBL" id="JBHTCF010000022">
    <property type="protein sequence ID" value="MFC7309579.1"/>
    <property type="molecule type" value="Genomic_DNA"/>
</dbReference>
<sequence length="150" mass="16274">MSGIELNSPAFTDHTPIPARHAKDDENVSPPLKWSRVPADAVELALLCEDPDAPSGTFVHWLMTGIDPRKDGLGAGERPQGALEHKNGYGEEGWGGPHPPEGDDAHRYLFRLYALPAPVSLPQQPSADDVHGVLDRQQVATATLVGLYRR</sequence>
<feature type="region of interest" description="Disordered" evidence="2">
    <location>
        <begin position="1"/>
        <end position="32"/>
    </location>
</feature>
<name>A0ABW2JTT9_9ACTN</name>
<comment type="similarity">
    <text evidence="1">Belongs to the UPF0098 family.</text>
</comment>
<reference evidence="4" key="1">
    <citation type="journal article" date="2019" name="Int. J. Syst. Evol. Microbiol.">
        <title>The Global Catalogue of Microorganisms (GCM) 10K type strain sequencing project: providing services to taxonomists for standard genome sequencing and annotation.</title>
        <authorList>
            <consortium name="The Broad Institute Genomics Platform"/>
            <consortium name="The Broad Institute Genome Sequencing Center for Infectious Disease"/>
            <person name="Wu L."/>
            <person name="Ma J."/>
        </authorList>
    </citation>
    <scope>NUCLEOTIDE SEQUENCE [LARGE SCALE GENOMIC DNA]</scope>
    <source>
        <strain evidence="4">SYNS20</strain>
    </source>
</reference>
<dbReference type="PANTHER" id="PTHR30289">
    <property type="entry name" value="UNCHARACTERIZED PROTEIN YBCL-RELATED"/>
    <property type="match status" value="1"/>
</dbReference>
<evidence type="ECO:0000256" key="1">
    <source>
        <dbReference type="ARBA" id="ARBA00007120"/>
    </source>
</evidence>